<organism evidence="1 2">
    <name type="scientific">Triparma columacea</name>
    <dbReference type="NCBI Taxonomy" id="722753"/>
    <lineage>
        <taxon>Eukaryota</taxon>
        <taxon>Sar</taxon>
        <taxon>Stramenopiles</taxon>
        <taxon>Ochrophyta</taxon>
        <taxon>Bolidophyceae</taxon>
        <taxon>Parmales</taxon>
        <taxon>Triparmaceae</taxon>
        <taxon>Triparma</taxon>
    </lineage>
</organism>
<name>A0A9W7FX32_9STRA</name>
<dbReference type="PANTHER" id="PTHR40743:SF1">
    <property type="entry name" value="POSSIBLE GLYCOSYLTRANSFERASE"/>
    <property type="match status" value="1"/>
</dbReference>
<evidence type="ECO:0000313" key="2">
    <source>
        <dbReference type="Proteomes" id="UP001165065"/>
    </source>
</evidence>
<dbReference type="Proteomes" id="UP001165065">
    <property type="component" value="Unassembled WGS sequence"/>
</dbReference>
<sequence>MGASFGDLFEVPPGVVVLDGFLDTKELGDQAKVYNCMDVTKNNVKHQKITIGMAEKGKVVVVRSAYPLANPKGDFKNSFHMLLDLKPVPLVSSMLVDLTSTSSSPILSVGVHVRSTVYDTAVGTRGDEGLVKYMGMETAERTKLQRRASGWTQFVKAMEKVLEENSEVRFYLSADNADAYTGLSSHFGPSVLTSLPRSNQDDSTRRPSDVQYALADMINLGRTEVILGSMGSSFTDVAAGFNRGGKRKSTVKVAGVDFGRNPCVGKGWEEGWVEGKLGEMAEGGNDESLGIWGGDEFREYQGRVLSYWSDVLSIFPSPSVSTPPWPTDPSLPPYATLGIYSKFLHSLSSTAPTLKSIYLPIPWSEAVLSTSTIPSTSSSGATVRVSDLLRDMIDGFFKEVYEDKYPHFTVMFGTYPTHAMAAMRRRGGGGGGGEGGEVRNVKWNLEKVVVFGDTRNRRGKGVIPVPAVGGEFTGMVGTLNDRGREVYEDWILGGEAERGGEVRVPDGTAVKYRRNNGKGQWTRDIGGYVNGGRMVERDEGKEGGGRREGRIWMYNITERWDGGKLVKSNLKGKGIKVGDRIGGENAREVRRAWYPYRDIGVDWSRLSVSVPDYKLNGIEEVLEKEIDSGEWEERREYLDEVKWLFTEEGIFRYLLYKVTHFSGFAMLVSTEYCDALARSKRKEIGDEALSWIDFENWRLKQWEIDNLRNGVEG</sequence>
<dbReference type="EMBL" id="BRYA01000537">
    <property type="protein sequence ID" value="GMI21847.1"/>
    <property type="molecule type" value="Genomic_DNA"/>
</dbReference>
<dbReference type="AlphaFoldDB" id="A0A9W7FX32"/>
<gene>
    <name evidence="1" type="ORF">TrCOL_g50</name>
</gene>
<dbReference type="PANTHER" id="PTHR40743">
    <property type="entry name" value="NUCLEOTIDE-DIPHOSPHO-SUGAR TRANSFERASE CONTAINING PROTEIN"/>
    <property type="match status" value="1"/>
</dbReference>
<accession>A0A9W7FX32</accession>
<evidence type="ECO:0000313" key="1">
    <source>
        <dbReference type="EMBL" id="GMI21847.1"/>
    </source>
</evidence>
<comment type="caution">
    <text evidence="1">The sequence shown here is derived from an EMBL/GenBank/DDBJ whole genome shotgun (WGS) entry which is preliminary data.</text>
</comment>
<reference evidence="2" key="1">
    <citation type="journal article" date="2023" name="Commun. Biol.">
        <title>Genome analysis of Parmales, the sister group of diatoms, reveals the evolutionary specialization of diatoms from phago-mixotrophs to photoautotrophs.</title>
        <authorList>
            <person name="Ban H."/>
            <person name="Sato S."/>
            <person name="Yoshikawa S."/>
            <person name="Yamada K."/>
            <person name="Nakamura Y."/>
            <person name="Ichinomiya M."/>
            <person name="Sato N."/>
            <person name="Blanc-Mathieu R."/>
            <person name="Endo H."/>
            <person name="Kuwata A."/>
            <person name="Ogata H."/>
        </authorList>
    </citation>
    <scope>NUCLEOTIDE SEQUENCE [LARGE SCALE GENOMIC DNA]</scope>
</reference>
<protein>
    <submittedName>
        <fullName evidence="1">Uncharacterized protein</fullName>
    </submittedName>
</protein>
<proteinExistence type="predicted"/>
<dbReference type="OrthoDB" id="6018at2759"/>
<keyword evidence="2" id="KW-1185">Reference proteome</keyword>
<dbReference type="Gene3D" id="3.40.50.11350">
    <property type="match status" value="1"/>
</dbReference>